<evidence type="ECO:0000313" key="2">
    <source>
        <dbReference type="EMBL" id="CAG8774449.1"/>
    </source>
</evidence>
<accession>A0A9N9JBH8</accession>
<evidence type="ECO:0000313" key="3">
    <source>
        <dbReference type="Proteomes" id="UP000789405"/>
    </source>
</evidence>
<dbReference type="EMBL" id="CAJVPY010020152">
    <property type="protein sequence ID" value="CAG8774449.1"/>
    <property type="molecule type" value="Genomic_DNA"/>
</dbReference>
<sequence>MDNDNSQYFSSTYQFDESIADSITKSNSPVSETRSTSTKSDNEASNVSTIKKTKLDQK</sequence>
<feature type="compositionally biased region" description="Polar residues" evidence="1">
    <location>
        <begin position="19"/>
        <end position="50"/>
    </location>
</feature>
<dbReference type="AlphaFoldDB" id="A0A9N9JBH8"/>
<comment type="caution">
    <text evidence="2">The sequence shown here is derived from an EMBL/GenBank/DDBJ whole genome shotgun (WGS) entry which is preliminary data.</text>
</comment>
<feature type="region of interest" description="Disordered" evidence="1">
    <location>
        <begin position="19"/>
        <end position="58"/>
    </location>
</feature>
<keyword evidence="3" id="KW-1185">Reference proteome</keyword>
<reference evidence="2" key="1">
    <citation type="submission" date="2021-06" db="EMBL/GenBank/DDBJ databases">
        <authorList>
            <person name="Kallberg Y."/>
            <person name="Tangrot J."/>
            <person name="Rosling A."/>
        </authorList>
    </citation>
    <scope>NUCLEOTIDE SEQUENCE</scope>
    <source>
        <strain evidence="2">MA453B</strain>
    </source>
</reference>
<organism evidence="2 3">
    <name type="scientific">Dentiscutata erythropus</name>
    <dbReference type="NCBI Taxonomy" id="1348616"/>
    <lineage>
        <taxon>Eukaryota</taxon>
        <taxon>Fungi</taxon>
        <taxon>Fungi incertae sedis</taxon>
        <taxon>Mucoromycota</taxon>
        <taxon>Glomeromycotina</taxon>
        <taxon>Glomeromycetes</taxon>
        <taxon>Diversisporales</taxon>
        <taxon>Gigasporaceae</taxon>
        <taxon>Dentiscutata</taxon>
    </lineage>
</organism>
<feature type="non-terminal residue" evidence="2">
    <location>
        <position position="58"/>
    </location>
</feature>
<dbReference type="OrthoDB" id="10400923at2759"/>
<name>A0A9N9JBH8_9GLOM</name>
<evidence type="ECO:0000256" key="1">
    <source>
        <dbReference type="SAM" id="MobiDB-lite"/>
    </source>
</evidence>
<proteinExistence type="predicted"/>
<protein>
    <submittedName>
        <fullName evidence="2">12839_t:CDS:1</fullName>
    </submittedName>
</protein>
<gene>
    <name evidence="2" type="ORF">DERYTH_LOCUS19011</name>
</gene>
<dbReference type="Proteomes" id="UP000789405">
    <property type="component" value="Unassembled WGS sequence"/>
</dbReference>